<evidence type="ECO:0000313" key="1">
    <source>
        <dbReference type="EMBL" id="PIR96094.1"/>
    </source>
</evidence>
<dbReference type="InterPro" id="IPR005883">
    <property type="entry name" value="PilM"/>
</dbReference>
<dbReference type="Proteomes" id="UP000230922">
    <property type="component" value="Unassembled WGS sequence"/>
</dbReference>
<accession>A0A2H0VAI2</accession>
<dbReference type="CDD" id="cd24049">
    <property type="entry name" value="ASKHA_NBD_PilM"/>
    <property type="match status" value="1"/>
</dbReference>
<evidence type="ECO:0000313" key="2">
    <source>
        <dbReference type="Proteomes" id="UP000230922"/>
    </source>
</evidence>
<evidence type="ECO:0008006" key="3">
    <source>
        <dbReference type="Google" id="ProtNLM"/>
    </source>
</evidence>
<dbReference type="Gene3D" id="3.30.1490.300">
    <property type="match status" value="1"/>
</dbReference>
<dbReference type="NCBIfam" id="TIGR01175">
    <property type="entry name" value="pilM"/>
    <property type="match status" value="1"/>
</dbReference>
<dbReference type="Pfam" id="PF11104">
    <property type="entry name" value="PilM_2"/>
    <property type="match status" value="1"/>
</dbReference>
<dbReference type="Gene3D" id="3.30.420.40">
    <property type="match status" value="2"/>
</dbReference>
<comment type="caution">
    <text evidence="1">The sequence shown here is derived from an EMBL/GenBank/DDBJ whole genome shotgun (WGS) entry which is preliminary data.</text>
</comment>
<gene>
    <name evidence="1" type="ORF">COT92_02935</name>
</gene>
<dbReference type="PIRSF" id="PIRSF019169">
    <property type="entry name" value="PilM"/>
    <property type="match status" value="1"/>
</dbReference>
<dbReference type="InterPro" id="IPR050696">
    <property type="entry name" value="FtsA/MreB"/>
</dbReference>
<dbReference type="EMBL" id="PFAK01000047">
    <property type="protein sequence ID" value="PIR96094.1"/>
    <property type="molecule type" value="Genomic_DNA"/>
</dbReference>
<protein>
    <recommendedName>
        <fullName evidence="3">SHS2 domain-containing protein</fullName>
    </recommendedName>
</protein>
<reference evidence="2" key="1">
    <citation type="submission" date="2017-09" db="EMBL/GenBank/DDBJ databases">
        <title>Depth-based differentiation of microbial function through sediment-hosted aquifers and enrichment of novel symbionts in the deep terrestrial subsurface.</title>
        <authorList>
            <person name="Probst A.J."/>
            <person name="Ladd B."/>
            <person name="Jarett J.K."/>
            <person name="Geller-Mcgrath D.E."/>
            <person name="Sieber C.M.K."/>
            <person name="Emerson J.B."/>
            <person name="Anantharaman K."/>
            <person name="Thomas B.C."/>
            <person name="Malmstrom R."/>
            <person name="Stieglmeier M."/>
            <person name="Klingl A."/>
            <person name="Woyke T."/>
            <person name="Ryan C.M."/>
            <person name="Banfield J.F."/>
        </authorList>
    </citation>
    <scope>NUCLEOTIDE SEQUENCE [LARGE SCALE GENOMIC DNA]</scope>
</reference>
<name>A0A2H0VAI2_9BACT</name>
<organism evidence="1 2">
    <name type="scientific">Candidatus Doudnabacteria bacterium CG10_big_fil_rev_8_21_14_0_10_42_18</name>
    <dbReference type="NCBI Taxonomy" id="1974552"/>
    <lineage>
        <taxon>Bacteria</taxon>
        <taxon>Candidatus Doudnaibacteriota</taxon>
    </lineage>
</organism>
<proteinExistence type="predicted"/>
<dbReference type="InterPro" id="IPR043129">
    <property type="entry name" value="ATPase_NBD"/>
</dbReference>
<sequence length="351" mass="38559">MFNLLKKNATAFGLDISGSSIKMMQLRREKSDLAVRSFFDVPVPKGLIINDEIMDAKTFSYLLQQALERPQFGHADGSYAVVSLPESKSFVRVIQIPKMSEAEADSAVPFEAESFIPMPLDQVYLDWQKIGDTLDKMLILIIATPKVFVDKYLSILDKAGLKTAALEVEAQSCHRALVDPKTRETVLLVDLDAYRSSLIMVDSGNLQFTSTIPIAGDTFTESVAKSLGISGVKAESIKREVGVANTPEHPNLKTSMLPVLNNLSAEIKNILKFHAERSSGKVSKILLVGGTAKLKNLAEFLAPDLREYEGLTVELGNPWINLQQIKDPPLSPYDSLGFSTVIGLSIRGLYI</sequence>
<dbReference type="AlphaFoldDB" id="A0A2H0VAI2"/>
<dbReference type="SUPFAM" id="SSF53067">
    <property type="entry name" value="Actin-like ATPase domain"/>
    <property type="match status" value="2"/>
</dbReference>
<dbReference type="PANTHER" id="PTHR32432">
    <property type="entry name" value="CELL DIVISION PROTEIN FTSA-RELATED"/>
    <property type="match status" value="1"/>
</dbReference>
<dbReference type="PANTHER" id="PTHR32432:SF3">
    <property type="entry name" value="ETHANOLAMINE UTILIZATION PROTEIN EUTJ"/>
    <property type="match status" value="1"/>
</dbReference>